<evidence type="ECO:0000256" key="8">
    <source>
        <dbReference type="SAM" id="Coils"/>
    </source>
</evidence>
<evidence type="ECO:0000256" key="1">
    <source>
        <dbReference type="ARBA" id="ARBA00002523"/>
    </source>
</evidence>
<dbReference type="VEuPathDB" id="TriTrypDB:Tb927.10.16490"/>
<dbReference type="InterPro" id="IPR001812">
    <property type="entry name" value="Trypano_VSG_A_N_dom"/>
</dbReference>
<comment type="function">
    <text evidence="1">VSG forms a coat on the surface of the parasite. The trypanosome evades the immune response of the host by expressing a series of antigenically distinct VSGs from an estimated 1000 VSG genes.</text>
</comment>
<dbReference type="GO" id="GO:0098552">
    <property type="term" value="C:side of membrane"/>
    <property type="evidence" value="ECO:0007669"/>
    <property type="project" value="UniProtKB-KW"/>
</dbReference>
<organism evidence="12">
    <name type="scientific">Trypanosoma brucei</name>
    <dbReference type="NCBI Taxonomy" id="5691"/>
    <lineage>
        <taxon>Eukaryota</taxon>
        <taxon>Discoba</taxon>
        <taxon>Euglenozoa</taxon>
        <taxon>Kinetoplastea</taxon>
        <taxon>Metakinetoplastina</taxon>
        <taxon>Trypanosomatida</taxon>
        <taxon>Trypanosomatidae</taxon>
        <taxon>Trypanosoma</taxon>
    </lineage>
</organism>
<feature type="domain" description="Trypanosome variant surface glycoprotein A-type N-terminal" evidence="10">
    <location>
        <begin position="17"/>
        <end position="391"/>
    </location>
</feature>
<keyword evidence="9" id="KW-0732">Signal</keyword>
<evidence type="ECO:0000256" key="6">
    <source>
        <dbReference type="ARBA" id="ARBA00023180"/>
    </source>
</evidence>
<protein>
    <submittedName>
        <fullName evidence="12">Variant surface glycoprotein 1125.1040</fullName>
    </submittedName>
</protein>
<dbReference type="Pfam" id="PF10659">
    <property type="entry name" value="Trypan_glycop_C"/>
    <property type="match status" value="1"/>
</dbReference>
<proteinExistence type="predicted"/>
<evidence type="ECO:0000256" key="5">
    <source>
        <dbReference type="ARBA" id="ARBA00023136"/>
    </source>
</evidence>
<evidence type="ECO:0000256" key="9">
    <source>
        <dbReference type="SAM" id="SignalP"/>
    </source>
</evidence>
<dbReference type="InterPro" id="IPR019609">
    <property type="entry name" value="Variant_surf_glycoprt_trypan_C"/>
</dbReference>
<feature type="signal peptide" evidence="9">
    <location>
        <begin position="1"/>
        <end position="24"/>
    </location>
</feature>
<evidence type="ECO:0000256" key="7">
    <source>
        <dbReference type="ARBA" id="ARBA00023288"/>
    </source>
</evidence>
<keyword evidence="3" id="KW-1003">Cell membrane</keyword>
<evidence type="ECO:0000256" key="4">
    <source>
        <dbReference type="ARBA" id="ARBA00022622"/>
    </source>
</evidence>
<dbReference type="VEuPathDB" id="TriTrypDB:Tb427_000718400"/>
<dbReference type="GO" id="GO:0042783">
    <property type="term" value="P:symbiont-mediated evasion of host immune response"/>
    <property type="evidence" value="ECO:0007669"/>
    <property type="project" value="InterPro"/>
</dbReference>
<keyword evidence="8" id="KW-0175">Coiled coil</keyword>
<keyword evidence="7" id="KW-0449">Lipoprotein</keyword>
<name>A0A1J0R6D1_9TRYP</name>
<dbReference type="Pfam" id="PF00913">
    <property type="entry name" value="Trypan_glycop"/>
    <property type="match status" value="1"/>
</dbReference>
<accession>A0A1J0R6D1</accession>
<keyword evidence="5" id="KW-0472">Membrane</keyword>
<dbReference type="SUPFAM" id="SSF58087">
    <property type="entry name" value="Variant surface glycoprotein (N-terminal domain)"/>
    <property type="match status" value="1"/>
</dbReference>
<reference evidence="12" key="1">
    <citation type="submission" date="2016-08" db="EMBL/GenBank/DDBJ databases">
        <title>VSG repertoire of Trypanosoma brucei EATRO 1125.</title>
        <authorList>
            <person name="Cross G.A."/>
        </authorList>
    </citation>
    <scope>NUCLEOTIDE SEQUENCE</scope>
    <source>
        <strain evidence="12">EATRO 1125</strain>
    </source>
</reference>
<dbReference type="GO" id="GO:0005886">
    <property type="term" value="C:plasma membrane"/>
    <property type="evidence" value="ECO:0007669"/>
    <property type="project" value="UniProtKB-SubCell"/>
</dbReference>
<evidence type="ECO:0000256" key="2">
    <source>
        <dbReference type="ARBA" id="ARBA00004609"/>
    </source>
</evidence>
<evidence type="ECO:0000259" key="11">
    <source>
        <dbReference type="Pfam" id="PF10659"/>
    </source>
</evidence>
<keyword evidence="4" id="KW-0336">GPI-anchor</keyword>
<evidence type="ECO:0000256" key="3">
    <source>
        <dbReference type="ARBA" id="ARBA00022475"/>
    </source>
</evidence>
<dbReference type="AlphaFoldDB" id="A0A1J0R6D1"/>
<evidence type="ECO:0000259" key="10">
    <source>
        <dbReference type="Pfam" id="PF00913"/>
    </source>
</evidence>
<dbReference type="Gene3D" id="3.90.150.10">
    <property type="entry name" value="Variant Surface Glycoprotein, subunit A domain 1"/>
    <property type="match status" value="1"/>
</dbReference>
<evidence type="ECO:0000313" key="12">
    <source>
        <dbReference type="EMBL" id="APD73315.1"/>
    </source>
</evidence>
<dbReference type="EMBL" id="KX699359">
    <property type="protein sequence ID" value="APD73315.1"/>
    <property type="molecule type" value="Genomic_DNA"/>
</dbReference>
<sequence length="500" mass="54499">MAVHRALAAYAISLYVLLPRKSGATDKGAIKFETWEPLCLLTQDFGNLYNRAHKLNLDIDTYVTAAQADQLRLQVLLSRASSKIEAAAAAAATAAIAADLAGKAKHVASCKLAATTLTATTGYLHGRIAEFLEVMTAHRGTTNKYGCLSKSRSDNSNSITDSVANLKDKCKLTVQQISPDNKATEQITKAGFTKLTATGGLTSSDLGGSGQAVCMILSTTASEVVNNGNLDEPVPYAGGYLRRKHDLTSDGNDNLATITDSASAPATRAKTDPYLQIWRAFKNLEDCESTFTSGYSRPSPETLKAADETKTAIKNYVVQKEGKYDQATDKEDDYKNLDKIFKDGKDFYPQKLWDAMDKKDLLKDATQTNEIKKLADITDRSELNKVLLYYTRQKEQTLTKELKEAQEKATQANQNDAAAKAAEDSCNKLVGGEKCNADKKCSYETETDGTKKCKFNATKAEKSGAPVTQAQTGGATTASYRCGQTKPLKMRCFKGRYYRR</sequence>
<dbReference type="VEuPathDB" id="TriTrypDB:Tb1125.3.370"/>
<feature type="chain" id="PRO_5012317279" evidence="9">
    <location>
        <begin position="25"/>
        <end position="500"/>
    </location>
</feature>
<keyword evidence="6" id="KW-0325">Glycoprotein</keyword>
<dbReference type="Gene3D" id="3.30.1680.30">
    <property type="match status" value="1"/>
</dbReference>
<comment type="subcellular location">
    <subcellularLocation>
        <location evidence="2">Cell membrane</location>
        <topology evidence="2">Lipid-anchor</topology>
        <topology evidence="2">GPI-anchor</topology>
    </subcellularLocation>
</comment>
<dbReference type="Gene3D" id="1.10.470.10">
    <property type="entry name" value="Variant Surface Glycoprotein, subunit A, domain 2"/>
    <property type="match status" value="1"/>
</dbReference>
<feature type="domain" description="Trypanosome variant surface glycoprotein C-terminal" evidence="11">
    <location>
        <begin position="426"/>
        <end position="486"/>
    </location>
</feature>
<dbReference type="VEuPathDB" id="TriTrypDB:Tb427_000718300"/>
<feature type="coiled-coil region" evidence="8">
    <location>
        <begin position="395"/>
        <end position="422"/>
    </location>
</feature>